<dbReference type="GO" id="GO:0005829">
    <property type="term" value="C:cytosol"/>
    <property type="evidence" value="ECO:0007669"/>
    <property type="project" value="TreeGrafter"/>
</dbReference>
<sequence>MQVRHTAIEGLIELTPRVFGDERGYFFESYNKPVFESLGLPMDFVQDNQSFSVKGVVRGLHFQNPPFAQGKLVRVITGKVIDVVVDLRPDSPTFGQHEKFVLDAKLNNMVWVPEGFAHGFVTLEDSIFSYKCTNVYNKGAESGIIWNDPDLQIDWEVEHPIVSEKDLLLPTLRSLFPQVVA</sequence>
<gene>
    <name evidence="8" type="ORF">BLX24_12440</name>
</gene>
<dbReference type="InterPro" id="IPR014710">
    <property type="entry name" value="RmlC-like_jellyroll"/>
</dbReference>
<comment type="pathway">
    <text evidence="7">Carbohydrate biosynthesis; dTDP-L-rhamnose biosynthesis.</text>
</comment>
<organism evidence="8 9">
    <name type="scientific">Arsenicibacter rosenii</name>
    <dbReference type="NCBI Taxonomy" id="1750698"/>
    <lineage>
        <taxon>Bacteria</taxon>
        <taxon>Pseudomonadati</taxon>
        <taxon>Bacteroidota</taxon>
        <taxon>Cytophagia</taxon>
        <taxon>Cytophagales</taxon>
        <taxon>Spirosomataceae</taxon>
        <taxon>Arsenicibacter</taxon>
    </lineage>
</organism>
<dbReference type="NCBIfam" id="TIGR01221">
    <property type="entry name" value="rmlC"/>
    <property type="match status" value="1"/>
</dbReference>
<feature type="active site" description="Proton donor" evidence="5">
    <location>
        <position position="130"/>
    </location>
</feature>
<dbReference type="GO" id="GO:0008830">
    <property type="term" value="F:dTDP-4-dehydrorhamnose 3,5-epimerase activity"/>
    <property type="evidence" value="ECO:0007669"/>
    <property type="project" value="UniProtKB-UniRule"/>
</dbReference>
<dbReference type="OrthoDB" id="9800680at2"/>
<dbReference type="GO" id="GO:0000271">
    <property type="term" value="P:polysaccharide biosynthetic process"/>
    <property type="evidence" value="ECO:0007669"/>
    <property type="project" value="TreeGrafter"/>
</dbReference>
<evidence type="ECO:0000313" key="9">
    <source>
        <dbReference type="Proteomes" id="UP000181790"/>
    </source>
</evidence>
<dbReference type="Pfam" id="PF00908">
    <property type="entry name" value="dTDP_sugar_isom"/>
    <property type="match status" value="1"/>
</dbReference>
<reference evidence="8 9" key="1">
    <citation type="submission" date="2016-10" db="EMBL/GenBank/DDBJ databases">
        <title>Arsenicibacter rosenii gen. nov., sp. nov., an efficient arsenic-methylating bacterium isolated from an arsenic-contaminated paddy soil.</title>
        <authorList>
            <person name="Huang K."/>
        </authorList>
    </citation>
    <scope>NUCLEOTIDE SEQUENCE [LARGE SCALE GENOMIC DNA]</scope>
    <source>
        <strain evidence="8 9">SM-1</strain>
    </source>
</reference>
<comment type="function">
    <text evidence="2 7">Catalyzes the epimerization of the C3' and C5'positions of dTDP-6-deoxy-D-xylo-4-hexulose, forming dTDP-6-deoxy-L-lyxo-4-hexulose.</text>
</comment>
<dbReference type="UniPathway" id="UPA00124"/>
<proteinExistence type="inferred from homology"/>
<dbReference type="RefSeq" id="WP_071503466.1">
    <property type="nucleotide sequence ID" value="NZ_MORL01000005.1"/>
</dbReference>
<dbReference type="AlphaFoldDB" id="A0A1S2VLB0"/>
<comment type="similarity">
    <text evidence="7">Belongs to the dTDP-4-dehydrorhamnose 3,5-epimerase family.</text>
</comment>
<feature type="active site" description="Proton acceptor" evidence="5">
    <location>
        <position position="61"/>
    </location>
</feature>
<feature type="site" description="Participates in a stacking interaction with the thymidine ring of dTDP-4-oxo-6-deoxyglucose" evidence="6">
    <location>
        <position position="136"/>
    </location>
</feature>
<dbReference type="CDD" id="cd00438">
    <property type="entry name" value="cupin_RmlC"/>
    <property type="match status" value="1"/>
</dbReference>
<comment type="catalytic activity">
    <reaction evidence="1 7">
        <text>dTDP-4-dehydro-6-deoxy-alpha-D-glucose = dTDP-4-dehydro-beta-L-rhamnose</text>
        <dbReference type="Rhea" id="RHEA:16969"/>
        <dbReference type="ChEBI" id="CHEBI:57649"/>
        <dbReference type="ChEBI" id="CHEBI:62830"/>
        <dbReference type="EC" id="5.1.3.13"/>
    </reaction>
</comment>
<dbReference type="SUPFAM" id="SSF51182">
    <property type="entry name" value="RmlC-like cupins"/>
    <property type="match status" value="1"/>
</dbReference>
<evidence type="ECO:0000256" key="7">
    <source>
        <dbReference type="RuleBase" id="RU364069"/>
    </source>
</evidence>
<comment type="caution">
    <text evidence="8">The sequence shown here is derived from an EMBL/GenBank/DDBJ whole genome shotgun (WGS) entry which is preliminary data.</text>
</comment>
<dbReference type="GO" id="GO:0019305">
    <property type="term" value="P:dTDP-rhamnose biosynthetic process"/>
    <property type="evidence" value="ECO:0007669"/>
    <property type="project" value="UniProtKB-UniRule"/>
</dbReference>
<dbReference type="InterPro" id="IPR011051">
    <property type="entry name" value="RmlC_Cupin_sf"/>
</dbReference>
<evidence type="ECO:0000256" key="1">
    <source>
        <dbReference type="ARBA" id="ARBA00001298"/>
    </source>
</evidence>
<dbReference type="Gene3D" id="2.60.120.10">
    <property type="entry name" value="Jelly Rolls"/>
    <property type="match status" value="1"/>
</dbReference>
<dbReference type="PANTHER" id="PTHR21047:SF2">
    <property type="entry name" value="THYMIDINE DIPHOSPHO-4-KETO-RHAMNOSE 3,5-EPIMERASE"/>
    <property type="match status" value="1"/>
</dbReference>
<protein>
    <recommendedName>
        <fullName evidence="4 7">dTDP-4-dehydrorhamnose 3,5-epimerase</fullName>
        <ecNumber evidence="3 7">5.1.3.13</ecNumber>
    </recommendedName>
    <alternativeName>
        <fullName evidence="7">Thymidine diphospho-4-keto-rhamnose 3,5-epimerase</fullName>
    </alternativeName>
</protein>
<evidence type="ECO:0000256" key="2">
    <source>
        <dbReference type="ARBA" id="ARBA00001997"/>
    </source>
</evidence>
<evidence type="ECO:0000256" key="5">
    <source>
        <dbReference type="PIRSR" id="PIRSR600888-1"/>
    </source>
</evidence>
<comment type="subunit">
    <text evidence="7">Homodimer.</text>
</comment>
<keyword evidence="9" id="KW-1185">Reference proteome</keyword>
<keyword evidence="7" id="KW-0413">Isomerase</keyword>
<accession>A0A1S2VLB0</accession>
<name>A0A1S2VLB0_9BACT</name>
<dbReference type="Proteomes" id="UP000181790">
    <property type="component" value="Unassembled WGS sequence"/>
</dbReference>
<evidence type="ECO:0000256" key="3">
    <source>
        <dbReference type="ARBA" id="ARBA00012098"/>
    </source>
</evidence>
<dbReference type="EC" id="5.1.3.13" evidence="3 7"/>
<evidence type="ECO:0000313" key="8">
    <source>
        <dbReference type="EMBL" id="OIN59015.1"/>
    </source>
</evidence>
<dbReference type="InterPro" id="IPR000888">
    <property type="entry name" value="RmlC-like"/>
</dbReference>
<dbReference type="EMBL" id="MORL01000005">
    <property type="protein sequence ID" value="OIN59015.1"/>
    <property type="molecule type" value="Genomic_DNA"/>
</dbReference>
<evidence type="ECO:0000256" key="6">
    <source>
        <dbReference type="PIRSR" id="PIRSR600888-3"/>
    </source>
</evidence>
<dbReference type="PANTHER" id="PTHR21047">
    <property type="entry name" value="DTDP-6-DEOXY-D-GLUCOSE-3,5 EPIMERASE"/>
    <property type="match status" value="1"/>
</dbReference>
<evidence type="ECO:0000256" key="4">
    <source>
        <dbReference type="ARBA" id="ARBA00019595"/>
    </source>
</evidence>